<proteinExistence type="predicted"/>
<dbReference type="Gene3D" id="3.40.50.300">
    <property type="entry name" value="P-loop containing nucleotide triphosphate hydrolases"/>
    <property type="match status" value="1"/>
</dbReference>
<dbReference type="AlphaFoldDB" id="A0A9P1KHF7"/>
<evidence type="ECO:0000256" key="4">
    <source>
        <dbReference type="SAM" id="Coils"/>
    </source>
</evidence>
<dbReference type="Proteomes" id="UP000032946">
    <property type="component" value="Chromosome"/>
</dbReference>
<dbReference type="GO" id="GO:0005737">
    <property type="term" value="C:cytoplasm"/>
    <property type="evidence" value="ECO:0007669"/>
    <property type="project" value="TreeGrafter"/>
</dbReference>
<gene>
    <name evidence="6" type="ORF">ARTHRO_50041</name>
</gene>
<dbReference type="GO" id="GO:0005856">
    <property type="term" value="C:cytoskeleton"/>
    <property type="evidence" value="ECO:0007669"/>
    <property type="project" value="TreeGrafter"/>
</dbReference>
<evidence type="ECO:0000313" key="7">
    <source>
        <dbReference type="Proteomes" id="UP000032946"/>
    </source>
</evidence>
<sequence length="754" mass="88311">MPDKKSESQVLIMTGMHRSGTSLTASLLQSAGLHVGRRLMQGTEFNPKGYFENIDFFEFHLDLLRSQGVNIDGWTLQENLDVPDEFIDKANAIVDKNSLSHIWGWKEPRTTLFLDFWAQLLPDAKFLLIYRSPWDVIDSLYRRGDEIFRNQPELAVKYWIFYNQKVLDFYNKYGDKCLLANIETIVKYQDKYVAEINQKFGINLTNPSPAVYDDSLMQANISEDGQRPSLIDYYFPEAIEMYQELESRGWHPNQTPDLSWNNQIKSSPYMAWAFRDWANYRLSAAENKSLRVELEGTQAKLEETLSQLNPTRDELEETRSQLQETESIVEQFKSQLEQTEGVLEKTHSQLQKTESILQESHNQLTGLRSQFSQVQEELEQAKSQLSQTQWDVMKYQSQLHHTQEELEQAEQQNRELNEYESRLMKTEMMLSQSRLELEQANKTQMRTIAQLHYTQGKLEYSDQYLAELERLEPQLEKTEIQLSQSLLKLNQVEKNHQRTLVQLHQTQGNLETCQLYLAESQQQQTQYKNQLEEWKRLGEESIEQQDEMEKAIAQYQAKLQATEQELESSQHQLQQTQEEKTQWEQEIEEYEKLLAAASTQEDEMEKAIAQYQAKLQATEQELESSQHQLQQTQGELQRSQKALNKTELEAEKLRFYQMVANSSSEQSEERKYQLFVWDAWCAYQVGDLGTMAQCLQRSLKYSPKSKTETLSHWLDKFSQFAKEKGVPFDTASLTSSQEWKQLMKRAIAVKSLVS</sequence>
<dbReference type="Gene3D" id="1.10.287.620">
    <property type="entry name" value="Helix Hairpins"/>
    <property type="match status" value="1"/>
</dbReference>
<keyword evidence="4" id="KW-0175">Coiled coil</keyword>
<evidence type="ECO:0000313" key="6">
    <source>
        <dbReference type="EMBL" id="CDM97074.1"/>
    </source>
</evidence>
<comment type="catalytic activity">
    <reaction evidence="2">
        <text>L-threonyl-[protein] + ATP = O-phospho-L-threonyl-[protein] + ADP + H(+)</text>
        <dbReference type="Rhea" id="RHEA:46608"/>
        <dbReference type="Rhea" id="RHEA-COMP:11060"/>
        <dbReference type="Rhea" id="RHEA-COMP:11605"/>
        <dbReference type="ChEBI" id="CHEBI:15378"/>
        <dbReference type="ChEBI" id="CHEBI:30013"/>
        <dbReference type="ChEBI" id="CHEBI:30616"/>
        <dbReference type="ChEBI" id="CHEBI:61977"/>
        <dbReference type="ChEBI" id="CHEBI:456216"/>
        <dbReference type="EC" id="2.7.11.1"/>
    </reaction>
</comment>
<evidence type="ECO:0000256" key="3">
    <source>
        <dbReference type="ARBA" id="ARBA00048679"/>
    </source>
</evidence>
<dbReference type="PANTHER" id="PTHR22988">
    <property type="entry name" value="MYOTONIC DYSTROPHY S/T KINASE-RELATED"/>
    <property type="match status" value="1"/>
</dbReference>
<keyword evidence="1" id="KW-0597">Phosphoprotein</keyword>
<dbReference type="InterPro" id="IPR027417">
    <property type="entry name" value="P-loop_NTPase"/>
</dbReference>
<feature type="compositionally biased region" description="Low complexity" evidence="5">
    <location>
        <begin position="623"/>
        <end position="640"/>
    </location>
</feature>
<feature type="coiled-coil region" evidence="4">
    <location>
        <begin position="287"/>
        <end position="436"/>
    </location>
</feature>
<dbReference type="Gene3D" id="1.10.287.1490">
    <property type="match status" value="1"/>
</dbReference>
<feature type="region of interest" description="Disordered" evidence="5">
    <location>
        <begin position="622"/>
        <end position="641"/>
    </location>
</feature>
<protein>
    <recommendedName>
        <fullName evidence="8">Chromosome segregation ATPase-like protein</fullName>
    </recommendedName>
</protein>
<organism evidence="6 7">
    <name type="scientific">Limnospira indica PCC 8005</name>
    <dbReference type="NCBI Taxonomy" id="376219"/>
    <lineage>
        <taxon>Bacteria</taxon>
        <taxon>Bacillati</taxon>
        <taxon>Cyanobacteriota</taxon>
        <taxon>Cyanophyceae</taxon>
        <taxon>Oscillatoriophycideae</taxon>
        <taxon>Oscillatoriales</taxon>
        <taxon>Sirenicapillariaceae</taxon>
        <taxon>Limnospira</taxon>
    </lineage>
</organism>
<keyword evidence="7" id="KW-1185">Reference proteome</keyword>
<dbReference type="GO" id="GO:0031032">
    <property type="term" value="P:actomyosin structure organization"/>
    <property type="evidence" value="ECO:0007669"/>
    <property type="project" value="TreeGrafter"/>
</dbReference>
<dbReference type="RefSeq" id="WP_008053467.1">
    <property type="nucleotide sequence ID" value="NZ_FO818640.1"/>
</dbReference>
<evidence type="ECO:0000256" key="2">
    <source>
        <dbReference type="ARBA" id="ARBA00047899"/>
    </source>
</evidence>
<dbReference type="InterPro" id="IPR050839">
    <property type="entry name" value="Rho-assoc_Ser/Thr_Kinase"/>
</dbReference>
<comment type="catalytic activity">
    <reaction evidence="3">
        <text>L-seryl-[protein] + ATP = O-phospho-L-seryl-[protein] + ADP + H(+)</text>
        <dbReference type="Rhea" id="RHEA:17989"/>
        <dbReference type="Rhea" id="RHEA-COMP:9863"/>
        <dbReference type="Rhea" id="RHEA-COMP:11604"/>
        <dbReference type="ChEBI" id="CHEBI:15378"/>
        <dbReference type="ChEBI" id="CHEBI:29999"/>
        <dbReference type="ChEBI" id="CHEBI:30616"/>
        <dbReference type="ChEBI" id="CHEBI:83421"/>
        <dbReference type="ChEBI" id="CHEBI:456216"/>
        <dbReference type="EC" id="2.7.11.1"/>
    </reaction>
</comment>
<dbReference type="SUPFAM" id="SSF52540">
    <property type="entry name" value="P-loop containing nucleoside triphosphate hydrolases"/>
    <property type="match status" value="1"/>
</dbReference>
<reference evidence="6 7" key="1">
    <citation type="submission" date="2014-02" db="EMBL/GenBank/DDBJ databases">
        <authorList>
            <person name="Genoscope - CEA"/>
        </authorList>
    </citation>
    <scope>NUCLEOTIDE SEQUENCE [LARGE SCALE GENOMIC DNA]</scope>
    <source>
        <strain evidence="6 7">PCC 8005</strain>
    </source>
</reference>
<name>A0A9P1KHF7_9CYAN</name>
<dbReference type="GO" id="GO:0004674">
    <property type="term" value="F:protein serine/threonine kinase activity"/>
    <property type="evidence" value="ECO:0007669"/>
    <property type="project" value="UniProtKB-EC"/>
</dbReference>
<evidence type="ECO:0000256" key="1">
    <source>
        <dbReference type="ARBA" id="ARBA00022553"/>
    </source>
</evidence>
<accession>A0A9P1KHF7</accession>
<evidence type="ECO:0000256" key="5">
    <source>
        <dbReference type="SAM" id="MobiDB-lite"/>
    </source>
</evidence>
<dbReference type="PANTHER" id="PTHR22988:SF71">
    <property type="entry name" value="CITRON RHO-INTERACTING KINASE"/>
    <property type="match status" value="1"/>
</dbReference>
<evidence type="ECO:0008006" key="8">
    <source>
        <dbReference type="Google" id="ProtNLM"/>
    </source>
</evidence>
<dbReference type="EMBL" id="FO818640">
    <property type="protein sequence ID" value="CDM97074.1"/>
    <property type="molecule type" value="Genomic_DNA"/>
</dbReference>